<sequence length="119" mass="14236">MNKEKKLDELRKKEEALSLQKEKLLRGKRLLENQIDDFECCSSEAQTQLWDSFESYPSSRIFFEQLYSEAFHESNIVSESFLDDLDEINLQKRKLEDDLNDIYHERIRINQTEDKVDGN</sequence>
<accession>A0A0B7GLG1</accession>
<protein>
    <submittedName>
        <fullName evidence="2">Uncharacterized protein</fullName>
    </submittedName>
</protein>
<gene>
    <name evidence="2" type="ORF">SSV_1219</name>
</gene>
<reference evidence="2 3" key="1">
    <citation type="submission" date="2015-01" db="EMBL/GenBank/DDBJ databases">
        <authorList>
            <person name="Pelicic Vladimir"/>
        </authorList>
    </citation>
    <scope>NUCLEOTIDE SEQUENCE [LARGE SCALE GENOMIC DNA]</scope>
    <source>
        <strain evidence="2 3">2908</strain>
    </source>
</reference>
<name>A0A0B7GLG1_STRSA</name>
<dbReference type="EMBL" id="CDMW01000001">
    <property type="protein sequence ID" value="CEL90516.1"/>
    <property type="molecule type" value="Genomic_DNA"/>
</dbReference>
<dbReference type="Proteomes" id="UP000183504">
    <property type="component" value="Unassembled WGS sequence"/>
</dbReference>
<keyword evidence="1" id="KW-0175">Coiled coil</keyword>
<dbReference type="RefSeq" id="WP_072074113.1">
    <property type="nucleotide sequence ID" value="NZ_CDMW01000001.1"/>
</dbReference>
<proteinExistence type="predicted"/>
<dbReference type="AlphaFoldDB" id="A0A0B7GLG1"/>
<evidence type="ECO:0000256" key="1">
    <source>
        <dbReference type="SAM" id="Coils"/>
    </source>
</evidence>
<evidence type="ECO:0000313" key="2">
    <source>
        <dbReference type="EMBL" id="CEL90516.1"/>
    </source>
</evidence>
<evidence type="ECO:0000313" key="3">
    <source>
        <dbReference type="Proteomes" id="UP000183504"/>
    </source>
</evidence>
<organism evidence="2 3">
    <name type="scientific">Streptococcus sanguinis</name>
    <dbReference type="NCBI Taxonomy" id="1305"/>
    <lineage>
        <taxon>Bacteria</taxon>
        <taxon>Bacillati</taxon>
        <taxon>Bacillota</taxon>
        <taxon>Bacilli</taxon>
        <taxon>Lactobacillales</taxon>
        <taxon>Streptococcaceae</taxon>
        <taxon>Streptococcus</taxon>
    </lineage>
</organism>
<feature type="coiled-coil region" evidence="1">
    <location>
        <begin position="78"/>
        <end position="105"/>
    </location>
</feature>